<evidence type="ECO:0000313" key="1">
    <source>
        <dbReference type="EMBL" id="QHT86026.1"/>
    </source>
</evidence>
<name>A0A6C0I0Z0_9ZZZZ</name>
<protein>
    <submittedName>
        <fullName evidence="1">Uncharacterized protein</fullName>
    </submittedName>
</protein>
<organism evidence="1">
    <name type="scientific">viral metagenome</name>
    <dbReference type="NCBI Taxonomy" id="1070528"/>
    <lineage>
        <taxon>unclassified sequences</taxon>
        <taxon>metagenomes</taxon>
        <taxon>organismal metagenomes</taxon>
    </lineage>
</organism>
<reference evidence="1" key="1">
    <citation type="journal article" date="2020" name="Nature">
        <title>Giant virus diversity and host interactions through global metagenomics.</title>
        <authorList>
            <person name="Schulz F."/>
            <person name="Roux S."/>
            <person name="Paez-Espino D."/>
            <person name="Jungbluth S."/>
            <person name="Walsh D.A."/>
            <person name="Denef V.J."/>
            <person name="McMahon K.D."/>
            <person name="Konstantinidis K.T."/>
            <person name="Eloe-Fadrosh E.A."/>
            <person name="Kyrpides N.C."/>
            <person name="Woyke T."/>
        </authorList>
    </citation>
    <scope>NUCLEOTIDE SEQUENCE</scope>
    <source>
        <strain evidence="1">GVMAG-M-3300023184-184</strain>
    </source>
</reference>
<sequence length="219" mass="26533">MKICIIYRGEHERNYIQYINSLNNVNNWQKYIFSDLQKHNYIFDIIFITYNTTILNELKDKMNPKEIILCETENSSQVNNINIVNEYVQKNKDIYDRFIILRFDIIYKTPITTWKYWYETGITVPGKDITWESTKFCNDILFMIDKSHVHHFDDAVNYMLSIDTLPVENRMDKYQPMPHHIGQYLYHNNIHVNFMYHIESGTNHPHYIFVRNDPNSIYL</sequence>
<dbReference type="EMBL" id="MN740057">
    <property type="protein sequence ID" value="QHT86026.1"/>
    <property type="molecule type" value="Genomic_DNA"/>
</dbReference>
<accession>A0A6C0I0Z0</accession>
<dbReference type="AlphaFoldDB" id="A0A6C0I0Z0"/>
<proteinExistence type="predicted"/>